<name>A0A392SYV3_9FABA</name>
<proteinExistence type="predicted"/>
<sequence>MNDIAVKGPCKAPIEIQVDGTIQAPENPDELNDAYEWVKIQYVDFLTLSGKGVFD</sequence>
<evidence type="ECO:0000313" key="1">
    <source>
        <dbReference type="EMBL" id="MCI53066.1"/>
    </source>
</evidence>
<feature type="non-terminal residue" evidence="1">
    <location>
        <position position="55"/>
    </location>
</feature>
<dbReference type="EMBL" id="LXQA010457242">
    <property type="protein sequence ID" value="MCI53066.1"/>
    <property type="molecule type" value="Genomic_DNA"/>
</dbReference>
<keyword evidence="2" id="KW-1185">Reference proteome</keyword>
<evidence type="ECO:0000313" key="2">
    <source>
        <dbReference type="Proteomes" id="UP000265520"/>
    </source>
</evidence>
<dbReference type="AlphaFoldDB" id="A0A392SYV3"/>
<comment type="caution">
    <text evidence="1">The sequence shown here is derived from an EMBL/GenBank/DDBJ whole genome shotgun (WGS) entry which is preliminary data.</text>
</comment>
<organism evidence="1 2">
    <name type="scientific">Trifolium medium</name>
    <dbReference type="NCBI Taxonomy" id="97028"/>
    <lineage>
        <taxon>Eukaryota</taxon>
        <taxon>Viridiplantae</taxon>
        <taxon>Streptophyta</taxon>
        <taxon>Embryophyta</taxon>
        <taxon>Tracheophyta</taxon>
        <taxon>Spermatophyta</taxon>
        <taxon>Magnoliopsida</taxon>
        <taxon>eudicotyledons</taxon>
        <taxon>Gunneridae</taxon>
        <taxon>Pentapetalae</taxon>
        <taxon>rosids</taxon>
        <taxon>fabids</taxon>
        <taxon>Fabales</taxon>
        <taxon>Fabaceae</taxon>
        <taxon>Papilionoideae</taxon>
        <taxon>50 kb inversion clade</taxon>
        <taxon>NPAAA clade</taxon>
        <taxon>Hologalegina</taxon>
        <taxon>IRL clade</taxon>
        <taxon>Trifolieae</taxon>
        <taxon>Trifolium</taxon>
    </lineage>
</organism>
<protein>
    <submittedName>
        <fullName evidence="1">Polygalacturonase-like</fullName>
    </submittedName>
</protein>
<dbReference type="InterPro" id="IPR011050">
    <property type="entry name" value="Pectin_lyase_fold/virulence"/>
</dbReference>
<accession>A0A392SYV3</accession>
<dbReference type="Proteomes" id="UP000265520">
    <property type="component" value="Unassembled WGS sequence"/>
</dbReference>
<dbReference type="SUPFAM" id="SSF51126">
    <property type="entry name" value="Pectin lyase-like"/>
    <property type="match status" value="1"/>
</dbReference>
<reference evidence="1 2" key="1">
    <citation type="journal article" date="2018" name="Front. Plant Sci.">
        <title>Red Clover (Trifolium pratense) and Zigzag Clover (T. medium) - A Picture of Genomic Similarities and Differences.</title>
        <authorList>
            <person name="Dluhosova J."/>
            <person name="Istvanek J."/>
            <person name="Nedelnik J."/>
            <person name="Repkova J."/>
        </authorList>
    </citation>
    <scope>NUCLEOTIDE SEQUENCE [LARGE SCALE GENOMIC DNA]</scope>
    <source>
        <strain evidence="2">cv. 10/8</strain>
        <tissue evidence="1">Leaf</tissue>
    </source>
</reference>